<dbReference type="Gene3D" id="3.30.160.60">
    <property type="entry name" value="Classic Zinc Finger"/>
    <property type="match status" value="1"/>
</dbReference>
<keyword evidence="3 7" id="KW-1133">Transmembrane helix</keyword>
<feature type="region of interest" description="Disordered" evidence="8">
    <location>
        <begin position="1"/>
        <end position="37"/>
    </location>
</feature>
<keyword evidence="6 7" id="KW-0961">Cell wall biogenesis/degradation</keyword>
<evidence type="ECO:0000256" key="6">
    <source>
        <dbReference type="ARBA" id="ARBA00023316"/>
    </source>
</evidence>
<dbReference type="GO" id="GO:0008932">
    <property type="term" value="F:lytic endotransglycosylase activity"/>
    <property type="evidence" value="ECO:0007669"/>
    <property type="project" value="UniProtKB-UniRule"/>
</dbReference>
<dbReference type="GO" id="GO:0009252">
    <property type="term" value="P:peptidoglycan biosynthetic process"/>
    <property type="evidence" value="ECO:0007669"/>
    <property type="project" value="UniProtKB-UniRule"/>
</dbReference>
<comment type="catalytic activity">
    <reaction evidence="7">
        <text>a peptidoglycan chain = a peptidoglycan chain with N-acetyl-1,6-anhydromuramyl-[peptide] at the reducing end + a peptidoglycan chain with N-acetylglucosamine at the non-reducing end.</text>
        <dbReference type="EC" id="4.2.2.29"/>
    </reaction>
</comment>
<dbReference type="RefSeq" id="WP_137100341.1">
    <property type="nucleotide sequence ID" value="NZ_CP039865.1"/>
</dbReference>
<protein>
    <recommendedName>
        <fullName evidence="7">Endolytic murein transglycosylase</fullName>
        <ecNumber evidence="7">4.2.2.29</ecNumber>
    </recommendedName>
    <alternativeName>
        <fullName evidence="7">Peptidoglycan lytic transglycosylase</fullName>
    </alternativeName>
    <alternativeName>
        <fullName evidence="7">Peptidoglycan polymerization terminase</fullName>
    </alternativeName>
</protein>
<keyword evidence="1 7" id="KW-1003">Cell membrane</keyword>
<sequence length="390" mass="42828">MSDYPGQNQPPNGSRPAIKSPRAALEPEAAPPAPPASRHARNQWVVIGNLILTIALVGLVGSMTSFFYARRAFVSPGPLQQERAVFIPRGSNAEQVAEILERNGVISSSLVFVGAVQLYGVRGDLKWGEYLFPRRTSTAEAMAIVLEGKAIEYRVTIPEGLTSEQILGRLRDNDVLTGDVARIPREGSLMPDTYKFTRGTTRQQIVDQMAAFQTRAVQQIWDRRASDLPIRSPEEMVILASIVEKETGKADERPRVAGVFVNRLNRRIRLQSDPTIVYGIVGGRGSLGRAISQADIQRLTPYNTYQIDGLPPTPIANPGRAAMEAVVNPLRHRDVYFVADGTGGHAFAETLEQHNRNVANWRRIERERANPETVPPATPPAPVAPGAPQR</sequence>
<dbReference type="PANTHER" id="PTHR30518">
    <property type="entry name" value="ENDOLYTIC MUREIN TRANSGLYCOSYLASE"/>
    <property type="match status" value="1"/>
</dbReference>
<dbReference type="CDD" id="cd08010">
    <property type="entry name" value="MltG_like"/>
    <property type="match status" value="1"/>
</dbReference>
<organism evidence="9 10">
    <name type="scientific">Phreatobacter aquaticus</name>
    <dbReference type="NCBI Taxonomy" id="2570229"/>
    <lineage>
        <taxon>Bacteria</taxon>
        <taxon>Pseudomonadati</taxon>
        <taxon>Pseudomonadota</taxon>
        <taxon>Alphaproteobacteria</taxon>
        <taxon>Hyphomicrobiales</taxon>
        <taxon>Phreatobacteraceae</taxon>
        <taxon>Phreatobacter</taxon>
    </lineage>
</organism>
<feature type="compositionally biased region" description="Pro residues" evidence="8">
    <location>
        <begin position="373"/>
        <end position="390"/>
    </location>
</feature>
<proteinExistence type="inferred from homology"/>
<keyword evidence="7" id="KW-0997">Cell inner membrane</keyword>
<evidence type="ECO:0000256" key="3">
    <source>
        <dbReference type="ARBA" id="ARBA00022989"/>
    </source>
</evidence>
<dbReference type="EMBL" id="CP039865">
    <property type="protein sequence ID" value="QCK87010.1"/>
    <property type="molecule type" value="Genomic_DNA"/>
</dbReference>
<evidence type="ECO:0000313" key="9">
    <source>
        <dbReference type="EMBL" id="QCK87010.1"/>
    </source>
</evidence>
<dbReference type="OrthoDB" id="9814591at2"/>
<evidence type="ECO:0000256" key="8">
    <source>
        <dbReference type="SAM" id="MobiDB-lite"/>
    </source>
</evidence>
<evidence type="ECO:0000256" key="4">
    <source>
        <dbReference type="ARBA" id="ARBA00023136"/>
    </source>
</evidence>
<gene>
    <name evidence="7 9" type="primary">mltG</name>
    <name evidence="9" type="ORF">E8L99_15200</name>
</gene>
<keyword evidence="2 7" id="KW-0812">Transmembrane</keyword>
<keyword evidence="5 7" id="KW-0456">Lyase</keyword>
<comment type="similarity">
    <text evidence="7">Belongs to the transglycosylase MltG family.</text>
</comment>
<comment type="function">
    <text evidence="7">Functions as a peptidoglycan terminase that cleaves nascent peptidoglycan strands endolytically to terminate their elongation.</text>
</comment>
<dbReference type="GO" id="GO:0005886">
    <property type="term" value="C:plasma membrane"/>
    <property type="evidence" value="ECO:0007669"/>
    <property type="project" value="UniProtKB-SubCell"/>
</dbReference>
<dbReference type="PANTHER" id="PTHR30518:SF2">
    <property type="entry name" value="ENDOLYTIC MUREIN TRANSGLYCOSYLASE"/>
    <property type="match status" value="1"/>
</dbReference>
<comment type="subcellular location">
    <subcellularLocation>
        <location evidence="7">Cell inner membrane</location>
        <topology evidence="7">Single-pass membrane protein</topology>
    </subcellularLocation>
</comment>
<dbReference type="HAMAP" id="MF_02065">
    <property type="entry name" value="MltG"/>
    <property type="match status" value="1"/>
</dbReference>
<feature type="site" description="Important for catalytic activity" evidence="7">
    <location>
        <position position="246"/>
    </location>
</feature>
<dbReference type="Gene3D" id="3.30.1490.480">
    <property type="entry name" value="Endolytic murein transglycosylase"/>
    <property type="match status" value="1"/>
</dbReference>
<feature type="transmembrane region" description="Helical" evidence="7">
    <location>
        <begin position="44"/>
        <end position="69"/>
    </location>
</feature>
<dbReference type="GO" id="GO:0071555">
    <property type="term" value="P:cell wall organization"/>
    <property type="evidence" value="ECO:0007669"/>
    <property type="project" value="UniProtKB-KW"/>
</dbReference>
<dbReference type="AlphaFoldDB" id="A0A4D7QGP5"/>
<dbReference type="KEGG" id="paqt:E8L99_15200"/>
<dbReference type="Proteomes" id="UP000298588">
    <property type="component" value="Chromosome"/>
</dbReference>
<evidence type="ECO:0000256" key="1">
    <source>
        <dbReference type="ARBA" id="ARBA00022475"/>
    </source>
</evidence>
<evidence type="ECO:0000313" key="10">
    <source>
        <dbReference type="Proteomes" id="UP000298588"/>
    </source>
</evidence>
<accession>A0A4D7QGP5</accession>
<feature type="compositionally biased region" description="Polar residues" evidence="8">
    <location>
        <begin position="1"/>
        <end position="12"/>
    </location>
</feature>
<evidence type="ECO:0000256" key="5">
    <source>
        <dbReference type="ARBA" id="ARBA00023239"/>
    </source>
</evidence>
<dbReference type="InterPro" id="IPR003770">
    <property type="entry name" value="MLTG-like"/>
</dbReference>
<dbReference type="Pfam" id="PF02618">
    <property type="entry name" value="YceG"/>
    <property type="match status" value="1"/>
</dbReference>
<dbReference type="NCBIfam" id="TIGR00247">
    <property type="entry name" value="endolytic transglycosylase MltG"/>
    <property type="match status" value="1"/>
</dbReference>
<name>A0A4D7QGP5_9HYPH</name>
<feature type="region of interest" description="Disordered" evidence="8">
    <location>
        <begin position="367"/>
        <end position="390"/>
    </location>
</feature>
<keyword evidence="10" id="KW-1185">Reference proteome</keyword>
<reference evidence="9 10" key="1">
    <citation type="submission" date="2019-04" db="EMBL/GenBank/DDBJ databases">
        <title>Phreatobacter aquaticus sp. nov.</title>
        <authorList>
            <person name="Choi A."/>
            <person name="Baek K."/>
        </authorList>
    </citation>
    <scope>NUCLEOTIDE SEQUENCE [LARGE SCALE GENOMIC DNA]</scope>
    <source>
        <strain evidence="9 10">NMCR1094</strain>
    </source>
</reference>
<evidence type="ECO:0000256" key="2">
    <source>
        <dbReference type="ARBA" id="ARBA00022692"/>
    </source>
</evidence>
<evidence type="ECO:0000256" key="7">
    <source>
        <dbReference type="HAMAP-Rule" id="MF_02065"/>
    </source>
</evidence>
<keyword evidence="4 7" id="KW-0472">Membrane</keyword>
<dbReference type="EC" id="4.2.2.29" evidence="7"/>